<dbReference type="InterPro" id="IPR035959">
    <property type="entry name" value="RutC-like_sf"/>
</dbReference>
<evidence type="ECO:0000256" key="1">
    <source>
        <dbReference type="ARBA" id="ARBA00012089"/>
    </source>
</evidence>
<sequence length="770" mass="84016">MAAESLNVIALISGGKDSFFSILHCLQHGHKVIALANLYPPVPQQSSQASEAGEGEDEQDLNSFMYQTVGHSVIPLYEKALGIPLYRQPITGGARQTDTSYDSSRVYQASEVLSETEDDETESLVPLLKRIMAAHPTANALSTGAILSTYQRTRVESVAIRLGLTPLAFLWKYPILPPGTQDSLLYDMSAVGLDARIVKVASGGLDESFLGENVASARGITRLGRAMSRFGSNSDGAVLGEGGEFETLVVDGPNNLFKRRIEMNESKAVKEGGGSVWLQIRNATVVMKSDASESLPVCRIPDQLDERFVSAHMALNDTDSLAEETRAVTTQRNHDGVWVGDRSSESALDTPIFLTVGGPWISPFESITKEAEELIAQIRLKLQESSLNTPDIISTVITLRSMADFASINKVYGALFTHPNPPSRVTISCGDMMPDNCNVIIHLNIQPISKTPLQTSRSALHVQSRSYWAPANIGPYSQAISFPISSTPGTPANNSSVVYIAGQIPLIPHTMALPLSDPSEDQLINFRQQTILALQHLWRIGQDMHVGCWTSAVAYLPQDSPLPVEARNKVASKAWRYLNLITAASDEEEAEERDLWEEKFYGGRERMGDSNTPASSLLPHPAVLKPDLSNNESFPIPIFYAVEVAELPRGSSIEWHAHQGIVNGPVRLLLSESSESNWALQQAVVADTVSYCVLAISYAWANHGIFSEQIQLAMVEAGLDKTSHPYLSYIDVSDQSKLDALSSLNGLVLCRSIWDVNSSRIGAVLLFRFA</sequence>
<dbReference type="Pfam" id="PF01902">
    <property type="entry name" value="Diphthami_syn_2"/>
    <property type="match status" value="1"/>
</dbReference>
<dbReference type="PANTHER" id="PTHR12196">
    <property type="entry name" value="DOMAIN OF UNKNOWN FUNCTION 71 DUF71 -CONTAINING PROTEIN"/>
    <property type="match status" value="1"/>
</dbReference>
<dbReference type="GO" id="GO:0017183">
    <property type="term" value="P:protein histidyl modification to diphthamide"/>
    <property type="evidence" value="ECO:0007669"/>
    <property type="project" value="TreeGrafter"/>
</dbReference>
<dbReference type="Gene3D" id="3.30.1330.40">
    <property type="entry name" value="RutC-like"/>
    <property type="match status" value="2"/>
</dbReference>
<dbReference type="InterPro" id="IPR006175">
    <property type="entry name" value="YjgF/YER057c/UK114"/>
</dbReference>
<dbReference type="AlphaFoldDB" id="A0A3E2GST2"/>
<evidence type="ECO:0000256" key="4">
    <source>
        <dbReference type="ARBA" id="ARBA00031552"/>
    </source>
</evidence>
<dbReference type="Gene3D" id="3.90.1490.10">
    <property type="entry name" value="putative n-type atp pyrophosphatase, domain 2"/>
    <property type="match status" value="1"/>
</dbReference>
<protein>
    <recommendedName>
        <fullName evidence="2">Diphthine--ammonia ligase</fullName>
        <ecNumber evidence="1">6.3.1.14</ecNumber>
    </recommendedName>
    <alternativeName>
        <fullName evidence="3">Diphthamide synthase</fullName>
    </alternativeName>
    <alternativeName>
        <fullName evidence="4">Diphthamide synthetase</fullName>
    </alternativeName>
</protein>
<evidence type="ECO:0000259" key="6">
    <source>
        <dbReference type="Pfam" id="PF01902"/>
    </source>
</evidence>
<dbReference type="SUPFAM" id="SSF55298">
    <property type="entry name" value="YjgF-like"/>
    <property type="match status" value="2"/>
</dbReference>
<feature type="non-terminal residue" evidence="7">
    <location>
        <position position="770"/>
    </location>
</feature>
<dbReference type="EC" id="6.3.1.14" evidence="1"/>
<evidence type="ECO:0000256" key="3">
    <source>
        <dbReference type="ARBA" id="ARBA00029814"/>
    </source>
</evidence>
<comment type="catalytic activity">
    <reaction evidence="5">
        <text>diphthine-[translation elongation factor 2] + NH4(+) + ATP = diphthamide-[translation elongation factor 2] + AMP + diphosphate + H(+)</text>
        <dbReference type="Rhea" id="RHEA:19753"/>
        <dbReference type="Rhea" id="RHEA-COMP:10172"/>
        <dbReference type="Rhea" id="RHEA-COMP:10174"/>
        <dbReference type="ChEBI" id="CHEBI:15378"/>
        <dbReference type="ChEBI" id="CHEBI:16692"/>
        <dbReference type="ChEBI" id="CHEBI:28938"/>
        <dbReference type="ChEBI" id="CHEBI:30616"/>
        <dbReference type="ChEBI" id="CHEBI:33019"/>
        <dbReference type="ChEBI" id="CHEBI:82696"/>
        <dbReference type="ChEBI" id="CHEBI:456215"/>
        <dbReference type="EC" id="6.3.1.14"/>
    </reaction>
</comment>
<reference evidence="7 8" key="1">
    <citation type="submission" date="2018-05" db="EMBL/GenBank/DDBJ databases">
        <title>Draft genome sequence of Scytalidium lignicola DSM 105466, a ubiquitous saprotrophic fungus.</title>
        <authorList>
            <person name="Buettner E."/>
            <person name="Gebauer A.M."/>
            <person name="Hofrichter M."/>
            <person name="Liers C."/>
            <person name="Kellner H."/>
        </authorList>
    </citation>
    <scope>NUCLEOTIDE SEQUENCE [LARGE SCALE GENOMIC DNA]</scope>
    <source>
        <strain evidence="7 8">DSM 105466</strain>
    </source>
</reference>
<evidence type="ECO:0000256" key="5">
    <source>
        <dbReference type="ARBA" id="ARBA00048108"/>
    </source>
</evidence>
<dbReference type="FunFam" id="3.40.50.620:FF:000444">
    <property type="entry name" value="Adenine nucleotide alpha hydrolases-like protein"/>
    <property type="match status" value="1"/>
</dbReference>
<gene>
    <name evidence="7" type="ORF">B7463_g12112</name>
</gene>
<dbReference type="InterPro" id="IPR014729">
    <property type="entry name" value="Rossmann-like_a/b/a_fold"/>
</dbReference>
<dbReference type="OMA" id="HCRLAQS"/>
<feature type="non-terminal residue" evidence="7">
    <location>
        <position position="1"/>
    </location>
</feature>
<comment type="caution">
    <text evidence="7">The sequence shown here is derived from an EMBL/GenBank/DDBJ whole genome shotgun (WGS) entry which is preliminary data.</text>
</comment>
<evidence type="ECO:0000313" key="8">
    <source>
        <dbReference type="Proteomes" id="UP000258309"/>
    </source>
</evidence>
<evidence type="ECO:0000256" key="2">
    <source>
        <dbReference type="ARBA" id="ARBA00018426"/>
    </source>
</evidence>
<dbReference type="CDD" id="cd06156">
    <property type="entry name" value="eu_AANH_C_2"/>
    <property type="match status" value="1"/>
</dbReference>
<keyword evidence="8" id="KW-1185">Reference proteome</keyword>
<organism evidence="7 8">
    <name type="scientific">Scytalidium lignicola</name>
    <name type="common">Hyphomycete</name>
    <dbReference type="NCBI Taxonomy" id="5539"/>
    <lineage>
        <taxon>Eukaryota</taxon>
        <taxon>Fungi</taxon>
        <taxon>Dikarya</taxon>
        <taxon>Ascomycota</taxon>
        <taxon>Pezizomycotina</taxon>
        <taxon>Leotiomycetes</taxon>
        <taxon>Leotiomycetes incertae sedis</taxon>
        <taxon>Scytalidium</taxon>
    </lineage>
</organism>
<dbReference type="InterPro" id="IPR002761">
    <property type="entry name" value="Diphthami_syn_dom"/>
</dbReference>
<dbReference type="NCBIfam" id="TIGR00290">
    <property type="entry name" value="MJ0570_dom"/>
    <property type="match status" value="1"/>
</dbReference>
<dbReference type="CDD" id="cd01994">
    <property type="entry name" value="AANH_PF0828-like"/>
    <property type="match status" value="1"/>
</dbReference>
<dbReference type="STRING" id="5539.A0A3E2GST2"/>
<accession>A0A3E2GST2</accession>
<feature type="domain" description="Diphthamide synthase" evidence="6">
    <location>
        <begin position="116"/>
        <end position="271"/>
    </location>
</feature>
<dbReference type="PANTHER" id="PTHR12196:SF2">
    <property type="entry name" value="DIPHTHINE--AMMONIA LIGASE"/>
    <property type="match status" value="1"/>
</dbReference>
<dbReference type="OrthoDB" id="686384at2759"/>
<dbReference type="Gene3D" id="3.40.50.620">
    <property type="entry name" value="HUPs"/>
    <property type="match status" value="1"/>
</dbReference>
<proteinExistence type="predicted"/>
<evidence type="ECO:0000313" key="7">
    <source>
        <dbReference type="EMBL" id="RFU24225.1"/>
    </source>
</evidence>
<dbReference type="CDD" id="cd06155">
    <property type="entry name" value="eu_AANH_C_1"/>
    <property type="match status" value="1"/>
</dbReference>
<name>A0A3E2GST2_SCYLI</name>
<dbReference type="Pfam" id="PF01042">
    <property type="entry name" value="Ribonuc_L-PSP"/>
    <property type="match status" value="1"/>
</dbReference>
<dbReference type="Proteomes" id="UP000258309">
    <property type="component" value="Unassembled WGS sequence"/>
</dbReference>
<dbReference type="SUPFAM" id="SSF52402">
    <property type="entry name" value="Adenine nucleotide alpha hydrolases-like"/>
    <property type="match status" value="1"/>
</dbReference>
<dbReference type="GO" id="GO:0017178">
    <property type="term" value="F:diphthine-ammonia ligase activity"/>
    <property type="evidence" value="ECO:0007669"/>
    <property type="project" value="UniProtKB-EC"/>
</dbReference>
<dbReference type="EMBL" id="NCSJ02000483">
    <property type="protein sequence ID" value="RFU24225.1"/>
    <property type="molecule type" value="Genomic_DNA"/>
</dbReference>
<dbReference type="InterPro" id="IPR030662">
    <property type="entry name" value="DPH6/MJ0570"/>
</dbReference>